<evidence type="ECO:0000313" key="1">
    <source>
        <dbReference type="EMBL" id="KAI0059976.1"/>
    </source>
</evidence>
<name>A0ACB8SWC6_9AGAM</name>
<comment type="caution">
    <text evidence="1">The sequence shown here is derived from an EMBL/GenBank/DDBJ whole genome shotgun (WGS) entry which is preliminary data.</text>
</comment>
<accession>A0ACB8SWC6</accession>
<keyword evidence="2" id="KW-1185">Reference proteome</keyword>
<dbReference type="Proteomes" id="UP000814140">
    <property type="component" value="Unassembled WGS sequence"/>
</dbReference>
<sequence length="184" mass="19334">MSLTHKAAEPVSPESSSTSSPSIIFTAEAQPSSPAQTTVASSDAPSPRSLVSRSGAPSPSTVHDNVDSVPQAEGEGEDQGSCEWPVHHIMHLTPAPPGNPGLQSMNDALTDLRSDRAATVVEDSADEDARLRAELAEGRAFLQWGRDHGLDGAVDDIASWLAGRRAELHRVKWGSYESGGSGSR</sequence>
<reference evidence="1" key="2">
    <citation type="journal article" date="2022" name="New Phytol.">
        <title>Evolutionary transition to the ectomycorrhizal habit in the genomes of a hyperdiverse lineage of mushroom-forming fungi.</title>
        <authorList>
            <person name="Looney B."/>
            <person name="Miyauchi S."/>
            <person name="Morin E."/>
            <person name="Drula E."/>
            <person name="Courty P.E."/>
            <person name="Kohler A."/>
            <person name="Kuo A."/>
            <person name="LaButti K."/>
            <person name="Pangilinan J."/>
            <person name="Lipzen A."/>
            <person name="Riley R."/>
            <person name="Andreopoulos W."/>
            <person name="He G."/>
            <person name="Johnson J."/>
            <person name="Nolan M."/>
            <person name="Tritt A."/>
            <person name="Barry K.W."/>
            <person name="Grigoriev I.V."/>
            <person name="Nagy L.G."/>
            <person name="Hibbett D."/>
            <person name="Henrissat B."/>
            <person name="Matheny P.B."/>
            <person name="Labbe J."/>
            <person name="Martin F.M."/>
        </authorList>
    </citation>
    <scope>NUCLEOTIDE SEQUENCE</scope>
    <source>
        <strain evidence="1">HHB10654</strain>
    </source>
</reference>
<dbReference type="EMBL" id="MU277222">
    <property type="protein sequence ID" value="KAI0059976.1"/>
    <property type="molecule type" value="Genomic_DNA"/>
</dbReference>
<evidence type="ECO:0000313" key="2">
    <source>
        <dbReference type="Proteomes" id="UP000814140"/>
    </source>
</evidence>
<organism evidence="1 2">
    <name type="scientific">Artomyces pyxidatus</name>
    <dbReference type="NCBI Taxonomy" id="48021"/>
    <lineage>
        <taxon>Eukaryota</taxon>
        <taxon>Fungi</taxon>
        <taxon>Dikarya</taxon>
        <taxon>Basidiomycota</taxon>
        <taxon>Agaricomycotina</taxon>
        <taxon>Agaricomycetes</taxon>
        <taxon>Russulales</taxon>
        <taxon>Auriscalpiaceae</taxon>
        <taxon>Artomyces</taxon>
    </lineage>
</organism>
<protein>
    <submittedName>
        <fullName evidence="1">Uncharacterized protein</fullName>
    </submittedName>
</protein>
<gene>
    <name evidence="1" type="ORF">BV25DRAFT_1918100</name>
</gene>
<reference evidence="1" key="1">
    <citation type="submission" date="2021-03" db="EMBL/GenBank/DDBJ databases">
        <authorList>
            <consortium name="DOE Joint Genome Institute"/>
            <person name="Ahrendt S."/>
            <person name="Looney B.P."/>
            <person name="Miyauchi S."/>
            <person name="Morin E."/>
            <person name="Drula E."/>
            <person name="Courty P.E."/>
            <person name="Chicoki N."/>
            <person name="Fauchery L."/>
            <person name="Kohler A."/>
            <person name="Kuo A."/>
            <person name="Labutti K."/>
            <person name="Pangilinan J."/>
            <person name="Lipzen A."/>
            <person name="Riley R."/>
            <person name="Andreopoulos W."/>
            <person name="He G."/>
            <person name="Johnson J."/>
            <person name="Barry K.W."/>
            <person name="Grigoriev I.V."/>
            <person name="Nagy L."/>
            <person name="Hibbett D."/>
            <person name="Henrissat B."/>
            <person name="Matheny P.B."/>
            <person name="Labbe J."/>
            <person name="Martin F."/>
        </authorList>
    </citation>
    <scope>NUCLEOTIDE SEQUENCE</scope>
    <source>
        <strain evidence="1">HHB10654</strain>
    </source>
</reference>
<proteinExistence type="predicted"/>